<reference evidence="2" key="1">
    <citation type="submission" date="2023-01" db="EMBL/GenBank/DDBJ databases">
        <title>Genome assembly of the deep-sea coral Lophelia pertusa.</title>
        <authorList>
            <person name="Herrera S."/>
            <person name="Cordes E."/>
        </authorList>
    </citation>
    <scope>NUCLEOTIDE SEQUENCE</scope>
    <source>
        <strain evidence="2">USNM1676648</strain>
        <tissue evidence="2">Polyp</tissue>
    </source>
</reference>
<dbReference type="AlphaFoldDB" id="A0A9W9YH09"/>
<dbReference type="Proteomes" id="UP001163046">
    <property type="component" value="Unassembled WGS sequence"/>
</dbReference>
<dbReference type="GO" id="GO:0007018">
    <property type="term" value="P:microtubule-based movement"/>
    <property type="evidence" value="ECO:0007669"/>
    <property type="project" value="InterPro"/>
</dbReference>
<name>A0A9W9YH09_9CNID</name>
<gene>
    <name evidence="2" type="ORF">OS493_039996</name>
</gene>
<dbReference type="GO" id="GO:0030286">
    <property type="term" value="C:dynein complex"/>
    <property type="evidence" value="ECO:0007669"/>
    <property type="project" value="InterPro"/>
</dbReference>
<organism evidence="2 3">
    <name type="scientific">Desmophyllum pertusum</name>
    <dbReference type="NCBI Taxonomy" id="174260"/>
    <lineage>
        <taxon>Eukaryota</taxon>
        <taxon>Metazoa</taxon>
        <taxon>Cnidaria</taxon>
        <taxon>Anthozoa</taxon>
        <taxon>Hexacorallia</taxon>
        <taxon>Scleractinia</taxon>
        <taxon>Caryophylliina</taxon>
        <taxon>Caryophylliidae</taxon>
        <taxon>Desmophyllum</taxon>
    </lineage>
</organism>
<dbReference type="EMBL" id="MU827572">
    <property type="protein sequence ID" value="KAJ7347163.1"/>
    <property type="molecule type" value="Genomic_DNA"/>
</dbReference>
<feature type="coiled-coil region" evidence="1">
    <location>
        <begin position="52"/>
        <end position="93"/>
    </location>
</feature>
<dbReference type="GO" id="GO:0045505">
    <property type="term" value="F:dynein intermediate chain binding"/>
    <property type="evidence" value="ECO:0007669"/>
    <property type="project" value="InterPro"/>
</dbReference>
<accession>A0A9W9YH09</accession>
<comment type="caution">
    <text evidence="2">The sequence shown here is derived from an EMBL/GenBank/DDBJ whole genome shotgun (WGS) entry which is preliminary data.</text>
</comment>
<dbReference type="PANTHER" id="PTHR46961">
    <property type="entry name" value="DYNEIN HEAVY CHAIN 1, AXONEMAL-LIKE PROTEIN"/>
    <property type="match status" value="1"/>
</dbReference>
<dbReference type="Gene3D" id="1.20.920.20">
    <property type="match status" value="1"/>
</dbReference>
<dbReference type="OrthoDB" id="424310at2759"/>
<evidence type="ECO:0000256" key="1">
    <source>
        <dbReference type="SAM" id="Coils"/>
    </source>
</evidence>
<dbReference type="InterPro" id="IPR026983">
    <property type="entry name" value="DHC"/>
</dbReference>
<proteinExistence type="predicted"/>
<keyword evidence="3" id="KW-1185">Reference proteome</keyword>
<dbReference type="GO" id="GO:0051959">
    <property type="term" value="F:dynein light intermediate chain binding"/>
    <property type="evidence" value="ECO:0007669"/>
    <property type="project" value="InterPro"/>
</dbReference>
<protein>
    <submittedName>
        <fullName evidence="2">Uncharacterized protein</fullName>
    </submittedName>
</protein>
<evidence type="ECO:0000313" key="2">
    <source>
        <dbReference type="EMBL" id="KAJ7347163.1"/>
    </source>
</evidence>
<evidence type="ECO:0000313" key="3">
    <source>
        <dbReference type="Proteomes" id="UP001163046"/>
    </source>
</evidence>
<dbReference type="PANTHER" id="PTHR46961:SF19">
    <property type="entry name" value="DYNEIN HEAVY CHAIN 5, AXONEMAL"/>
    <property type="match status" value="1"/>
</dbReference>
<sequence length="171" mass="19210">MEDYTMNSGSPQRKFVVNVAGLTSRTRAMAFFFGINKEVLPLKATSYNTANLIIQEARLQKATAELNEAQGQLDEKQRELDLVQAKYDQAMRDKQTLVDDAEACRRKMGNATALIDGLGGEKQDGLNRARNLTSRFKGWLVTYYWLQGSSPILVRLIKRSGLCCLTTGRKK</sequence>
<keyword evidence="1" id="KW-0175">Coiled coil</keyword>